<dbReference type="EMBL" id="JBBPDW010000016">
    <property type="protein sequence ID" value="KAK7545891.1"/>
    <property type="molecule type" value="Genomic_DNA"/>
</dbReference>
<keyword evidence="4 6" id="KW-0472">Membrane</keyword>
<evidence type="ECO:0000256" key="4">
    <source>
        <dbReference type="ARBA" id="ARBA00023136"/>
    </source>
</evidence>
<comment type="subcellular location">
    <subcellularLocation>
        <location evidence="1">Membrane</location>
        <topology evidence="1">Multi-pass membrane protein</topology>
    </subcellularLocation>
</comment>
<feature type="transmembrane region" description="Helical" evidence="6">
    <location>
        <begin position="12"/>
        <end position="38"/>
    </location>
</feature>
<dbReference type="PANTHER" id="PTHR35042:SF1">
    <property type="entry name" value="DUF1772-DOMAIN-CONTAINING PROTEIN"/>
    <property type="match status" value="1"/>
</dbReference>
<reference evidence="7 8" key="1">
    <citation type="submission" date="2024-04" db="EMBL/GenBank/DDBJ databases">
        <title>Phyllosticta paracitricarpa is synonymous to the EU quarantine fungus P. citricarpa based on phylogenomic analyses.</title>
        <authorList>
            <consortium name="Lawrence Berkeley National Laboratory"/>
            <person name="Van Ingen-Buijs V.A."/>
            <person name="Van Westerhoven A.C."/>
            <person name="Haridas S."/>
            <person name="Skiadas P."/>
            <person name="Martin F."/>
            <person name="Groenewald J.Z."/>
            <person name="Crous P.W."/>
            <person name="Seidl M.F."/>
        </authorList>
    </citation>
    <scope>NUCLEOTIDE SEQUENCE [LARGE SCALE GENOMIC DNA]</scope>
    <source>
        <strain evidence="7 8">CBS 122670</strain>
    </source>
</reference>
<evidence type="ECO:0000256" key="2">
    <source>
        <dbReference type="ARBA" id="ARBA00022692"/>
    </source>
</evidence>
<evidence type="ECO:0000313" key="8">
    <source>
        <dbReference type="Proteomes" id="UP001365128"/>
    </source>
</evidence>
<evidence type="ECO:0000256" key="1">
    <source>
        <dbReference type="ARBA" id="ARBA00004141"/>
    </source>
</evidence>
<dbReference type="Pfam" id="PF08592">
    <property type="entry name" value="Anthrone_oxy"/>
    <property type="match status" value="1"/>
</dbReference>
<name>A0ABR1MCM7_9PEZI</name>
<dbReference type="PANTHER" id="PTHR35042">
    <property type="entry name" value="ANTHRONE OXYGENASE ENCC"/>
    <property type="match status" value="1"/>
</dbReference>
<gene>
    <name evidence="7" type="ORF">IWX46DRAFT_96065</name>
</gene>
<dbReference type="InterPro" id="IPR013901">
    <property type="entry name" value="Anthrone_oxy"/>
</dbReference>
<keyword evidence="2 6" id="KW-0812">Transmembrane</keyword>
<evidence type="ECO:0000256" key="5">
    <source>
        <dbReference type="ARBA" id="ARBA00034313"/>
    </source>
</evidence>
<evidence type="ECO:0000313" key="7">
    <source>
        <dbReference type="EMBL" id="KAK7545891.1"/>
    </source>
</evidence>
<keyword evidence="3 6" id="KW-1133">Transmembrane helix</keyword>
<protein>
    <recommendedName>
        <fullName evidence="9">DUF1772-domain-containing protein</fullName>
    </recommendedName>
</protein>
<keyword evidence="8" id="KW-1185">Reference proteome</keyword>
<organism evidence="7 8">
    <name type="scientific">Phyllosticta citricarpa</name>
    <dbReference type="NCBI Taxonomy" id="55181"/>
    <lineage>
        <taxon>Eukaryota</taxon>
        <taxon>Fungi</taxon>
        <taxon>Dikarya</taxon>
        <taxon>Ascomycota</taxon>
        <taxon>Pezizomycotina</taxon>
        <taxon>Dothideomycetes</taxon>
        <taxon>Dothideomycetes incertae sedis</taxon>
        <taxon>Botryosphaeriales</taxon>
        <taxon>Phyllostictaceae</taxon>
        <taxon>Phyllosticta</taxon>
    </lineage>
</organism>
<evidence type="ECO:0000256" key="6">
    <source>
        <dbReference type="SAM" id="Phobius"/>
    </source>
</evidence>
<accession>A0ABR1MCM7</accession>
<proteinExistence type="inferred from homology"/>
<dbReference type="Proteomes" id="UP001365128">
    <property type="component" value="Unassembled WGS sequence"/>
</dbReference>
<sequence>MSINGVRVAQLVGITAATGFAGFNYACSFAVIPTILFESSDTPDEERQLISRWRKLYNIGYRISGPVAVTSCLSFGSLAYLSAPYSTSIRNKYIAAAVLLPSVILVHTFVHMRWLLGALNLRAERLAGPGEGTRAERLAKGEARTSEIEATKTTKEMVHLWSKFNNWRSFTGLVGAFLGTWASFELSEALGVDSVLFGLVR</sequence>
<evidence type="ECO:0008006" key="9">
    <source>
        <dbReference type="Google" id="ProtNLM"/>
    </source>
</evidence>
<feature type="transmembrane region" description="Helical" evidence="6">
    <location>
        <begin position="93"/>
        <end position="116"/>
    </location>
</feature>
<evidence type="ECO:0000256" key="3">
    <source>
        <dbReference type="ARBA" id="ARBA00022989"/>
    </source>
</evidence>
<comment type="similarity">
    <text evidence="5">Belongs to the anthrone oxygenase family.</text>
</comment>
<feature type="transmembrane region" description="Helical" evidence="6">
    <location>
        <begin position="59"/>
        <end position="81"/>
    </location>
</feature>
<comment type="caution">
    <text evidence="7">The sequence shown here is derived from an EMBL/GenBank/DDBJ whole genome shotgun (WGS) entry which is preliminary data.</text>
</comment>